<dbReference type="Proteomes" id="UP000807342">
    <property type="component" value="Unassembled WGS sequence"/>
</dbReference>
<feature type="non-terminal residue" evidence="1">
    <location>
        <position position="408"/>
    </location>
</feature>
<evidence type="ECO:0008006" key="3">
    <source>
        <dbReference type="Google" id="ProtNLM"/>
    </source>
</evidence>
<dbReference type="InterPro" id="IPR032675">
    <property type="entry name" value="LRR_dom_sf"/>
</dbReference>
<keyword evidence="2" id="KW-1185">Reference proteome</keyword>
<sequence>RVRQLDAAAVELSRQRTALLRELNAIQPPIRVLPTETLSFIFQFVCPLPDFSPTTTSSPPLVGMQSAIRDTSHWYHMYLVLGQVSTYWRQILLSTPQLWTTIHLNISCEEAESEAMFLGRFLDRSGNLPLTLSFQYHEGYTVPASTLVHETVDAQLLENLPRTKKLYVDNPPPAWFSRSSPYLMGLTDYYLGTVDEDRLSEPSLARCPNIHTLTIFNVYAPIGLPSPCLVTILDVACASLDNIFQLLLQCPNLVQLYVREMNIPLDDSTPPTKEFVLKQLEELRFELWDGDGPWFDAFIDNIRLPSLRVLCWSNWNTPFSISSVRNFFANLPPKLRTLELHKDIDSDASYLADFMSILNRLHDSTAIEHLAFNDCNPSFVGDVLQILVPGNGEKLRFPQLRKITLDDL</sequence>
<dbReference type="Gene3D" id="3.80.10.10">
    <property type="entry name" value="Ribonuclease Inhibitor"/>
    <property type="match status" value="1"/>
</dbReference>
<protein>
    <recommendedName>
        <fullName evidence="3">F-box domain-containing protein</fullName>
    </recommendedName>
</protein>
<dbReference type="AlphaFoldDB" id="A0A9P6BVW6"/>
<gene>
    <name evidence="1" type="ORF">P691DRAFT_630787</name>
</gene>
<feature type="non-terminal residue" evidence="1">
    <location>
        <position position="1"/>
    </location>
</feature>
<dbReference type="SUPFAM" id="SSF52047">
    <property type="entry name" value="RNI-like"/>
    <property type="match status" value="1"/>
</dbReference>
<evidence type="ECO:0000313" key="1">
    <source>
        <dbReference type="EMBL" id="KAF9442251.1"/>
    </source>
</evidence>
<proteinExistence type="predicted"/>
<comment type="caution">
    <text evidence="1">The sequence shown here is derived from an EMBL/GenBank/DDBJ whole genome shotgun (WGS) entry which is preliminary data.</text>
</comment>
<organism evidence="1 2">
    <name type="scientific">Macrolepiota fuliginosa MF-IS2</name>
    <dbReference type="NCBI Taxonomy" id="1400762"/>
    <lineage>
        <taxon>Eukaryota</taxon>
        <taxon>Fungi</taxon>
        <taxon>Dikarya</taxon>
        <taxon>Basidiomycota</taxon>
        <taxon>Agaricomycotina</taxon>
        <taxon>Agaricomycetes</taxon>
        <taxon>Agaricomycetidae</taxon>
        <taxon>Agaricales</taxon>
        <taxon>Agaricineae</taxon>
        <taxon>Agaricaceae</taxon>
        <taxon>Macrolepiota</taxon>
    </lineage>
</organism>
<dbReference type="OrthoDB" id="2861760at2759"/>
<dbReference type="EMBL" id="MU151672">
    <property type="protein sequence ID" value="KAF9442251.1"/>
    <property type="molecule type" value="Genomic_DNA"/>
</dbReference>
<accession>A0A9P6BVW6</accession>
<evidence type="ECO:0000313" key="2">
    <source>
        <dbReference type="Proteomes" id="UP000807342"/>
    </source>
</evidence>
<reference evidence="1" key="1">
    <citation type="submission" date="2020-11" db="EMBL/GenBank/DDBJ databases">
        <authorList>
            <consortium name="DOE Joint Genome Institute"/>
            <person name="Ahrendt S."/>
            <person name="Riley R."/>
            <person name="Andreopoulos W."/>
            <person name="Labutti K."/>
            <person name="Pangilinan J."/>
            <person name="Ruiz-Duenas F.J."/>
            <person name="Barrasa J.M."/>
            <person name="Sanchez-Garcia M."/>
            <person name="Camarero S."/>
            <person name="Miyauchi S."/>
            <person name="Serrano A."/>
            <person name="Linde D."/>
            <person name="Babiker R."/>
            <person name="Drula E."/>
            <person name="Ayuso-Fernandez I."/>
            <person name="Pacheco R."/>
            <person name="Padilla G."/>
            <person name="Ferreira P."/>
            <person name="Barriuso J."/>
            <person name="Kellner H."/>
            <person name="Castanera R."/>
            <person name="Alfaro M."/>
            <person name="Ramirez L."/>
            <person name="Pisabarro A.G."/>
            <person name="Kuo A."/>
            <person name="Tritt A."/>
            <person name="Lipzen A."/>
            <person name="He G."/>
            <person name="Yan M."/>
            <person name="Ng V."/>
            <person name="Cullen D."/>
            <person name="Martin F."/>
            <person name="Rosso M.-N."/>
            <person name="Henrissat B."/>
            <person name="Hibbett D."/>
            <person name="Martinez A.T."/>
            <person name="Grigoriev I.V."/>
        </authorList>
    </citation>
    <scope>NUCLEOTIDE SEQUENCE</scope>
    <source>
        <strain evidence="1">MF-IS2</strain>
    </source>
</reference>
<name>A0A9P6BVW6_9AGAR</name>